<gene>
    <name evidence="13" type="ORF">NXF25_009436</name>
</gene>
<feature type="binding site" evidence="10">
    <location>
        <position position="76"/>
    </location>
    <ligand>
        <name>substrate</name>
    </ligand>
</feature>
<feature type="binding site" evidence="10">
    <location>
        <position position="72"/>
    </location>
    <ligand>
        <name>ATP</name>
        <dbReference type="ChEBI" id="CHEBI:30616"/>
    </ligand>
</feature>
<feature type="binding site" evidence="10">
    <location>
        <position position="71"/>
    </location>
    <ligand>
        <name>substrate</name>
    </ligand>
</feature>
<dbReference type="Pfam" id="PF00696">
    <property type="entry name" value="AA_kinase"/>
    <property type="match status" value="1"/>
</dbReference>
<feature type="site" description="Transition state stabilizer" evidence="11">
    <location>
        <position position="36"/>
    </location>
</feature>
<dbReference type="GO" id="GO:0102043">
    <property type="term" value="F:isopentenyl phosphate kinase activity"/>
    <property type="evidence" value="ECO:0007669"/>
    <property type="project" value="UniProtKB-EC"/>
</dbReference>
<reference evidence="13 14" key="1">
    <citation type="journal article" date="2024" name="Proc. Natl. Acad. Sci. U.S.A.">
        <title>The genetic regulatory architecture and epigenomic basis for age-related changes in rattlesnake venom.</title>
        <authorList>
            <person name="Hogan M.P."/>
            <person name="Holding M.L."/>
            <person name="Nystrom G.S."/>
            <person name="Colston T.J."/>
            <person name="Bartlett D.A."/>
            <person name="Mason A.J."/>
            <person name="Ellsworth S.A."/>
            <person name="Rautsaw R.M."/>
            <person name="Lawrence K.C."/>
            <person name="Strickland J.L."/>
            <person name="He B."/>
            <person name="Fraser P."/>
            <person name="Margres M.J."/>
            <person name="Gilbert D.M."/>
            <person name="Gibbs H.L."/>
            <person name="Parkinson C.L."/>
            <person name="Rokyta D.R."/>
        </authorList>
    </citation>
    <scope>NUCLEOTIDE SEQUENCE [LARGE SCALE GENOMIC DNA]</scope>
    <source>
        <strain evidence="13">DRR0105</strain>
    </source>
</reference>
<keyword evidence="4" id="KW-0808">Transferase</keyword>
<dbReference type="AlphaFoldDB" id="A0AAW1BR25"/>
<evidence type="ECO:0000256" key="11">
    <source>
        <dbReference type="PIRSR" id="PIRSR016496-2"/>
    </source>
</evidence>
<evidence type="ECO:0000256" key="4">
    <source>
        <dbReference type="ARBA" id="ARBA00022679"/>
    </source>
</evidence>
<dbReference type="InterPro" id="IPR024192">
    <property type="entry name" value="Fosfomycin_R_FomA-type"/>
</dbReference>
<sequence>MWRQQRQRVKCERASVGAMAAVDCILKLGGSALTQKSQLETLKTEPLRRAAILVSKLWEAGERRCIIVHGAGSFGHFQAREYGVALGTSGRSAASDNLRQGLCLTRLSVTKLNHLVIEQLISVGVPAVGISVFGIWKTTNKNITEAGIDAVKDILDAGYIPVLHGDCALDLEQHCCILSGDTIIEVLAKTFCPRRVVFLTDVNGIYSCPPDTPGARLLDSIVIGPERTMEPTVLTTALPHDTTGGVSLKLQTAINIVSWSHGSIPVLICKLDSDAAVKACLIGELEEGEGTKLSFVDT</sequence>
<evidence type="ECO:0000256" key="7">
    <source>
        <dbReference type="ARBA" id="ARBA00022840"/>
    </source>
</evidence>
<dbReference type="GO" id="GO:0005524">
    <property type="term" value="F:ATP binding"/>
    <property type="evidence" value="ECO:0007669"/>
    <property type="project" value="UniProtKB-KW"/>
</dbReference>
<dbReference type="GO" id="GO:0005829">
    <property type="term" value="C:cytosol"/>
    <property type="evidence" value="ECO:0007669"/>
    <property type="project" value="TreeGrafter"/>
</dbReference>
<dbReference type="EMBL" id="JAOTOJ010000003">
    <property type="protein sequence ID" value="KAK9404609.1"/>
    <property type="molecule type" value="Genomic_DNA"/>
</dbReference>
<comment type="catalytic activity">
    <reaction evidence="9">
        <text>isopentenyl phosphate + ATP = isopentenyl diphosphate + ADP</text>
        <dbReference type="Rhea" id="RHEA:33963"/>
        <dbReference type="ChEBI" id="CHEBI:30616"/>
        <dbReference type="ChEBI" id="CHEBI:65078"/>
        <dbReference type="ChEBI" id="CHEBI:128769"/>
        <dbReference type="ChEBI" id="CHEBI:456216"/>
        <dbReference type="EC" id="2.7.4.26"/>
    </reaction>
</comment>
<keyword evidence="7 10" id="KW-0067">ATP-binding</keyword>
<feature type="binding site" evidence="10">
    <location>
        <position position="249"/>
    </location>
    <ligand>
        <name>ATP</name>
        <dbReference type="ChEBI" id="CHEBI:30616"/>
    </ligand>
</feature>
<dbReference type="NCBIfam" id="NF040647">
    <property type="entry name" value="IPPK_Arch"/>
    <property type="match status" value="1"/>
</dbReference>
<evidence type="ECO:0000256" key="10">
    <source>
        <dbReference type="PIRSR" id="PIRSR016496-1"/>
    </source>
</evidence>
<dbReference type="PIRSF" id="PIRSF016496">
    <property type="entry name" value="Kin_FomA"/>
    <property type="match status" value="1"/>
</dbReference>
<dbReference type="Gene3D" id="3.40.1160.10">
    <property type="entry name" value="Acetylglutamate kinase-like"/>
    <property type="match status" value="1"/>
</dbReference>
<evidence type="ECO:0000256" key="3">
    <source>
        <dbReference type="ARBA" id="ARBA00017267"/>
    </source>
</evidence>
<keyword evidence="8" id="KW-0414">Isoprene biosynthesis</keyword>
<feature type="binding site" evidence="10">
    <location>
        <position position="201"/>
    </location>
    <ligand>
        <name>ATP</name>
        <dbReference type="ChEBI" id="CHEBI:30616"/>
    </ligand>
</feature>
<dbReference type="SUPFAM" id="SSF53633">
    <property type="entry name" value="Carbamate kinase-like"/>
    <property type="match status" value="1"/>
</dbReference>
<comment type="caution">
    <text evidence="13">The sequence shown here is derived from an EMBL/GenBank/DDBJ whole genome shotgun (WGS) entry which is preliminary data.</text>
</comment>
<evidence type="ECO:0000313" key="14">
    <source>
        <dbReference type="Proteomes" id="UP001474421"/>
    </source>
</evidence>
<evidence type="ECO:0000256" key="9">
    <source>
        <dbReference type="ARBA" id="ARBA00049063"/>
    </source>
</evidence>
<feature type="binding site" evidence="10">
    <location>
        <position position="180"/>
    </location>
    <ligand>
        <name>substrate</name>
    </ligand>
</feature>
<keyword evidence="5 10" id="KW-0547">Nucleotide-binding</keyword>
<feature type="domain" description="Aspartate/glutamate/uridylate kinase" evidence="12">
    <location>
        <begin position="24"/>
        <end position="269"/>
    </location>
</feature>
<dbReference type="Proteomes" id="UP001474421">
    <property type="component" value="Unassembled WGS sequence"/>
</dbReference>
<dbReference type="GO" id="GO:0016301">
    <property type="term" value="F:kinase activity"/>
    <property type="evidence" value="ECO:0007669"/>
    <property type="project" value="UniProtKB-KW"/>
</dbReference>
<feature type="binding site" evidence="10">
    <location>
        <position position="245"/>
    </location>
    <ligand>
        <name>ATP</name>
        <dbReference type="ChEBI" id="CHEBI:30616"/>
    </ligand>
</feature>
<dbReference type="EC" id="2.7.4.26" evidence="2"/>
<keyword evidence="6" id="KW-0418">Kinase</keyword>
<feature type="binding site" evidence="10">
    <location>
        <begin position="27"/>
        <end position="31"/>
    </location>
    <ligand>
        <name>ATP</name>
        <dbReference type="ChEBI" id="CHEBI:30616"/>
    </ligand>
</feature>
<dbReference type="PANTHER" id="PTHR43654">
    <property type="entry name" value="GLUTAMATE 5-KINASE"/>
    <property type="match status" value="1"/>
</dbReference>
<dbReference type="InterPro" id="IPR036393">
    <property type="entry name" value="AceGlu_kinase-like_sf"/>
</dbReference>
<dbReference type="GO" id="GO:0016114">
    <property type="term" value="P:terpenoid biosynthetic process"/>
    <property type="evidence" value="ECO:0007669"/>
    <property type="project" value="TreeGrafter"/>
</dbReference>
<name>A0AAW1BR25_CROAD</name>
<organism evidence="13 14">
    <name type="scientific">Crotalus adamanteus</name>
    <name type="common">Eastern diamondback rattlesnake</name>
    <dbReference type="NCBI Taxonomy" id="8729"/>
    <lineage>
        <taxon>Eukaryota</taxon>
        <taxon>Metazoa</taxon>
        <taxon>Chordata</taxon>
        <taxon>Craniata</taxon>
        <taxon>Vertebrata</taxon>
        <taxon>Euteleostomi</taxon>
        <taxon>Lepidosauria</taxon>
        <taxon>Squamata</taxon>
        <taxon>Bifurcata</taxon>
        <taxon>Unidentata</taxon>
        <taxon>Episquamata</taxon>
        <taxon>Toxicofera</taxon>
        <taxon>Serpentes</taxon>
        <taxon>Colubroidea</taxon>
        <taxon>Viperidae</taxon>
        <taxon>Crotalinae</taxon>
        <taxon>Crotalus</taxon>
    </lineage>
</organism>
<evidence type="ECO:0000313" key="13">
    <source>
        <dbReference type="EMBL" id="KAK9404609.1"/>
    </source>
</evidence>
<proteinExistence type="inferred from homology"/>
<accession>A0AAW1BR25</accession>
<keyword evidence="14" id="KW-1185">Reference proteome</keyword>
<evidence type="ECO:0000256" key="8">
    <source>
        <dbReference type="ARBA" id="ARBA00023229"/>
    </source>
</evidence>
<evidence type="ECO:0000256" key="2">
    <source>
        <dbReference type="ARBA" id="ARBA00012908"/>
    </source>
</evidence>
<evidence type="ECO:0000256" key="1">
    <source>
        <dbReference type="ARBA" id="ARBA00010540"/>
    </source>
</evidence>
<evidence type="ECO:0000256" key="5">
    <source>
        <dbReference type="ARBA" id="ARBA00022741"/>
    </source>
</evidence>
<evidence type="ECO:0000259" key="12">
    <source>
        <dbReference type="Pfam" id="PF00696"/>
    </source>
</evidence>
<comment type="similarity">
    <text evidence="1">Belongs to the isopentenyl phosphate kinase family.</text>
</comment>
<dbReference type="PANTHER" id="PTHR43654:SF1">
    <property type="entry name" value="ISOPENTENYL PHOSPHATE KINASE"/>
    <property type="match status" value="1"/>
</dbReference>
<dbReference type="CDD" id="cd04241">
    <property type="entry name" value="AAK_FomA-like"/>
    <property type="match status" value="1"/>
</dbReference>
<protein>
    <recommendedName>
        <fullName evidence="3">Isopentenyl phosphate kinase</fullName>
        <ecNumber evidence="2">2.7.4.26</ecNumber>
    </recommendedName>
</protein>
<dbReference type="InterPro" id="IPR001048">
    <property type="entry name" value="Asp/Glu/Uridylate_kinase"/>
</dbReference>
<evidence type="ECO:0000256" key="6">
    <source>
        <dbReference type="ARBA" id="ARBA00022777"/>
    </source>
</evidence>